<gene>
    <name evidence="2" type="ORF">KQI89_13470</name>
</gene>
<accession>A0ABS6F4K4</accession>
<dbReference type="Proteomes" id="UP000736583">
    <property type="component" value="Unassembled WGS sequence"/>
</dbReference>
<dbReference type="PANTHER" id="PTHR13887">
    <property type="entry name" value="GLUTATHIONE S-TRANSFERASE KAPPA"/>
    <property type="match status" value="1"/>
</dbReference>
<dbReference type="EMBL" id="JAHLQL010000005">
    <property type="protein sequence ID" value="MBU5592760.1"/>
    <property type="molecule type" value="Genomic_DNA"/>
</dbReference>
<evidence type="ECO:0000259" key="1">
    <source>
        <dbReference type="Pfam" id="PF01323"/>
    </source>
</evidence>
<evidence type="ECO:0000313" key="3">
    <source>
        <dbReference type="Proteomes" id="UP000736583"/>
    </source>
</evidence>
<comment type="caution">
    <text evidence="2">The sequence shown here is derived from an EMBL/GenBank/DDBJ whole genome shotgun (WGS) entry which is preliminary data.</text>
</comment>
<feature type="domain" description="DSBA-like thioredoxin" evidence="1">
    <location>
        <begin position="6"/>
        <end position="194"/>
    </location>
</feature>
<evidence type="ECO:0000313" key="2">
    <source>
        <dbReference type="EMBL" id="MBU5592760.1"/>
    </source>
</evidence>
<sequence>MSVKMQIFSDYVCPFCYIGSGIIRQLKEDGIEIEIEWLPFELHPETPLSGAELNSRFPQTQIDMMFKMLKERGKEFNIRFGEVDILPNSYRALEGGQYAKLKGKYDEYSKAMFKAYFQNNENIGKKEIINEIASNIGLNINEMNKEIDSGKFKDAIDKTKSLANKYAINSVPTFIINDTYKIVGARDYEYIKEFLLNIKKEV</sequence>
<protein>
    <submittedName>
        <fullName evidence="2">DsbA family protein</fullName>
    </submittedName>
</protein>
<proteinExistence type="predicted"/>
<keyword evidence="3" id="KW-1185">Reference proteome</keyword>
<organism evidence="2 3">
    <name type="scientific">Clostridium simiarum</name>
    <dbReference type="NCBI Taxonomy" id="2841506"/>
    <lineage>
        <taxon>Bacteria</taxon>
        <taxon>Bacillati</taxon>
        <taxon>Bacillota</taxon>
        <taxon>Clostridia</taxon>
        <taxon>Eubacteriales</taxon>
        <taxon>Clostridiaceae</taxon>
        <taxon>Clostridium</taxon>
    </lineage>
</organism>
<dbReference type="PANTHER" id="PTHR13887:SF41">
    <property type="entry name" value="THIOREDOXIN SUPERFAMILY PROTEIN"/>
    <property type="match status" value="1"/>
</dbReference>
<dbReference type="RefSeq" id="WP_216457495.1">
    <property type="nucleotide sequence ID" value="NZ_JAHLQL010000005.1"/>
</dbReference>
<dbReference type="Pfam" id="PF01323">
    <property type="entry name" value="DSBA"/>
    <property type="match status" value="1"/>
</dbReference>
<reference evidence="2 3" key="1">
    <citation type="submission" date="2021-06" db="EMBL/GenBank/DDBJ databases">
        <authorList>
            <person name="Sun Q."/>
            <person name="Li D."/>
        </authorList>
    </citation>
    <scope>NUCLEOTIDE SEQUENCE [LARGE SCALE GENOMIC DNA]</scope>
    <source>
        <strain evidence="2 3">MSJ-4</strain>
    </source>
</reference>
<name>A0ABS6F4K4_9CLOT</name>
<dbReference type="InterPro" id="IPR001853">
    <property type="entry name" value="DSBA-like_thioredoxin_dom"/>
</dbReference>